<dbReference type="PROSITE" id="PS50110">
    <property type="entry name" value="RESPONSE_REGULATORY"/>
    <property type="match status" value="1"/>
</dbReference>
<dbReference type="PROSITE" id="PS50043">
    <property type="entry name" value="HTH_LUXR_2"/>
    <property type="match status" value="1"/>
</dbReference>
<dbReference type="PANTHER" id="PTHR43214">
    <property type="entry name" value="TWO-COMPONENT RESPONSE REGULATOR"/>
    <property type="match status" value="1"/>
</dbReference>
<sequence>MTINLLLVDDQELIRESLAIVLGMDPEINIVGLSQNGVEAISFCETNRPDIILMDINMPVMNGIDATKQIKRKFPEIKILILTTFQEVNHVVDALSIGAEGYLLKAIHPKDLIAGIKLVFRGGTLLPNDLAKLLMKQINQPIESTQIPIDPATKYGLTEREVQILECISHGLSNKLIAERLFLSEGTVKNYISSIYHKLDVKDRLQAALKADKEELI</sequence>
<dbReference type="SMART" id="SM00421">
    <property type="entry name" value="HTH_LUXR"/>
    <property type="match status" value="1"/>
</dbReference>
<dbReference type="SMART" id="SM00448">
    <property type="entry name" value="REC"/>
    <property type="match status" value="1"/>
</dbReference>
<dbReference type="EMBL" id="JBHUEM010000001">
    <property type="protein sequence ID" value="MFD1735059.1"/>
    <property type="molecule type" value="Genomic_DNA"/>
</dbReference>
<evidence type="ECO:0000256" key="2">
    <source>
        <dbReference type="ARBA" id="ARBA00022490"/>
    </source>
</evidence>
<dbReference type="InterPro" id="IPR011006">
    <property type="entry name" value="CheY-like_superfamily"/>
</dbReference>
<name>A0ABW4LII1_9BACI</name>
<keyword evidence="6" id="KW-0804">Transcription</keyword>
<dbReference type="SUPFAM" id="SSF52172">
    <property type="entry name" value="CheY-like"/>
    <property type="match status" value="1"/>
</dbReference>
<dbReference type="InterPro" id="IPR001789">
    <property type="entry name" value="Sig_transdc_resp-reg_receiver"/>
</dbReference>
<feature type="domain" description="Response regulatory" evidence="9">
    <location>
        <begin position="4"/>
        <end position="120"/>
    </location>
</feature>
<evidence type="ECO:0000256" key="6">
    <source>
        <dbReference type="ARBA" id="ARBA00023163"/>
    </source>
</evidence>
<feature type="modified residue" description="4-aspartylphosphate" evidence="7">
    <location>
        <position position="55"/>
    </location>
</feature>
<evidence type="ECO:0000256" key="3">
    <source>
        <dbReference type="ARBA" id="ARBA00022553"/>
    </source>
</evidence>
<evidence type="ECO:0000256" key="1">
    <source>
        <dbReference type="ARBA" id="ARBA00004496"/>
    </source>
</evidence>
<dbReference type="SUPFAM" id="SSF46894">
    <property type="entry name" value="C-terminal effector domain of the bipartite response regulators"/>
    <property type="match status" value="1"/>
</dbReference>
<evidence type="ECO:0000256" key="4">
    <source>
        <dbReference type="ARBA" id="ARBA00023015"/>
    </source>
</evidence>
<keyword evidence="2" id="KW-0963">Cytoplasm</keyword>
<comment type="subcellular location">
    <subcellularLocation>
        <location evidence="1">Cytoplasm</location>
    </subcellularLocation>
</comment>
<evidence type="ECO:0000256" key="7">
    <source>
        <dbReference type="PROSITE-ProRule" id="PRU00169"/>
    </source>
</evidence>
<evidence type="ECO:0000259" key="9">
    <source>
        <dbReference type="PROSITE" id="PS50110"/>
    </source>
</evidence>
<evidence type="ECO:0000256" key="5">
    <source>
        <dbReference type="ARBA" id="ARBA00023125"/>
    </source>
</evidence>
<evidence type="ECO:0000313" key="10">
    <source>
        <dbReference type="EMBL" id="MFD1735059.1"/>
    </source>
</evidence>
<proteinExistence type="predicted"/>
<organism evidence="10 11">
    <name type="scientific">Bacillus salitolerans</name>
    <dbReference type="NCBI Taxonomy" id="1437434"/>
    <lineage>
        <taxon>Bacteria</taxon>
        <taxon>Bacillati</taxon>
        <taxon>Bacillota</taxon>
        <taxon>Bacilli</taxon>
        <taxon>Bacillales</taxon>
        <taxon>Bacillaceae</taxon>
        <taxon>Bacillus</taxon>
    </lineage>
</organism>
<dbReference type="RefSeq" id="WP_377926145.1">
    <property type="nucleotide sequence ID" value="NZ_JBHUEM010000001.1"/>
</dbReference>
<keyword evidence="5" id="KW-0238">DNA-binding</keyword>
<dbReference type="Gene3D" id="3.40.50.2300">
    <property type="match status" value="1"/>
</dbReference>
<keyword evidence="3 7" id="KW-0597">Phosphoprotein</keyword>
<dbReference type="Proteomes" id="UP001597214">
    <property type="component" value="Unassembled WGS sequence"/>
</dbReference>
<dbReference type="CDD" id="cd17535">
    <property type="entry name" value="REC_NarL-like"/>
    <property type="match status" value="1"/>
</dbReference>
<dbReference type="PRINTS" id="PR00038">
    <property type="entry name" value="HTHLUXR"/>
</dbReference>
<evidence type="ECO:0000313" key="11">
    <source>
        <dbReference type="Proteomes" id="UP001597214"/>
    </source>
</evidence>
<dbReference type="InterPro" id="IPR000792">
    <property type="entry name" value="Tscrpt_reg_LuxR_C"/>
</dbReference>
<dbReference type="CDD" id="cd06170">
    <property type="entry name" value="LuxR_C_like"/>
    <property type="match status" value="1"/>
</dbReference>
<dbReference type="PROSITE" id="PS00622">
    <property type="entry name" value="HTH_LUXR_1"/>
    <property type="match status" value="1"/>
</dbReference>
<dbReference type="PANTHER" id="PTHR43214:SF24">
    <property type="entry name" value="TRANSCRIPTIONAL REGULATORY PROTEIN NARL-RELATED"/>
    <property type="match status" value="1"/>
</dbReference>
<gene>
    <name evidence="10" type="ORF">ACFSCX_00645</name>
</gene>
<dbReference type="Pfam" id="PF00196">
    <property type="entry name" value="GerE"/>
    <property type="match status" value="1"/>
</dbReference>
<reference evidence="11" key="1">
    <citation type="journal article" date="2019" name="Int. J. Syst. Evol. Microbiol.">
        <title>The Global Catalogue of Microorganisms (GCM) 10K type strain sequencing project: providing services to taxonomists for standard genome sequencing and annotation.</title>
        <authorList>
            <consortium name="The Broad Institute Genomics Platform"/>
            <consortium name="The Broad Institute Genome Sequencing Center for Infectious Disease"/>
            <person name="Wu L."/>
            <person name="Ma J."/>
        </authorList>
    </citation>
    <scope>NUCLEOTIDE SEQUENCE [LARGE SCALE GENOMIC DNA]</scope>
    <source>
        <strain evidence="11">CCUG 49339</strain>
    </source>
</reference>
<comment type="caution">
    <text evidence="10">The sequence shown here is derived from an EMBL/GenBank/DDBJ whole genome shotgun (WGS) entry which is preliminary data.</text>
</comment>
<dbReference type="InterPro" id="IPR016032">
    <property type="entry name" value="Sig_transdc_resp-reg_C-effctor"/>
</dbReference>
<keyword evidence="4" id="KW-0805">Transcription regulation</keyword>
<protein>
    <submittedName>
        <fullName evidence="10">Response regulator</fullName>
    </submittedName>
</protein>
<dbReference type="Pfam" id="PF00072">
    <property type="entry name" value="Response_reg"/>
    <property type="match status" value="1"/>
</dbReference>
<evidence type="ECO:0000259" key="8">
    <source>
        <dbReference type="PROSITE" id="PS50043"/>
    </source>
</evidence>
<accession>A0ABW4LII1</accession>
<dbReference type="InterPro" id="IPR058245">
    <property type="entry name" value="NreC/VraR/RcsB-like_REC"/>
</dbReference>
<keyword evidence="11" id="KW-1185">Reference proteome</keyword>
<feature type="domain" description="HTH luxR-type" evidence="8">
    <location>
        <begin position="150"/>
        <end position="215"/>
    </location>
</feature>
<dbReference type="InterPro" id="IPR039420">
    <property type="entry name" value="WalR-like"/>
</dbReference>